<organism evidence="1 2">
    <name type="scientific">Micromonospora wenchangensis</name>
    <dbReference type="NCBI Taxonomy" id="1185415"/>
    <lineage>
        <taxon>Bacteria</taxon>
        <taxon>Bacillati</taxon>
        <taxon>Actinomycetota</taxon>
        <taxon>Actinomycetes</taxon>
        <taxon>Micromonosporales</taxon>
        <taxon>Micromonosporaceae</taxon>
        <taxon>Micromonospora</taxon>
    </lineage>
</organism>
<dbReference type="EMBL" id="MZMV01000014">
    <property type="protein sequence ID" value="OWV08914.1"/>
    <property type="molecule type" value="Genomic_DNA"/>
</dbReference>
<proteinExistence type="predicted"/>
<evidence type="ECO:0000313" key="1">
    <source>
        <dbReference type="EMBL" id="OWV08914.1"/>
    </source>
</evidence>
<evidence type="ECO:0000313" key="2">
    <source>
        <dbReference type="Proteomes" id="UP000197174"/>
    </source>
</evidence>
<reference evidence="1 2" key="1">
    <citation type="submission" date="2017-03" db="EMBL/GenBank/DDBJ databases">
        <title>Whole genome sequence of Micromonospora wenchangensis, isolated from mangrove soil.</title>
        <authorList>
            <person name="Yang H."/>
        </authorList>
    </citation>
    <scope>NUCLEOTIDE SEQUENCE [LARGE SCALE GENOMIC DNA]</scope>
    <source>
        <strain evidence="1 2">CCTCC AA 2012002</strain>
    </source>
</reference>
<dbReference type="AlphaFoldDB" id="A0A246RNS6"/>
<dbReference type="RefSeq" id="WP_088643758.1">
    <property type="nucleotide sequence ID" value="NZ_MZMV01000014.1"/>
</dbReference>
<accession>A0A246RNS6</accession>
<keyword evidence="2" id="KW-1185">Reference proteome</keyword>
<gene>
    <name evidence="1" type="ORF">B5D80_11240</name>
</gene>
<comment type="caution">
    <text evidence="1">The sequence shown here is derived from an EMBL/GenBank/DDBJ whole genome shotgun (WGS) entry which is preliminary data.</text>
</comment>
<sequence length="136" mass="14684">MQGALFRTTVNHYGPVIGGNADGAQFAWGNHTVHQSRSHVEQAAPEFELLVQVVADTLEKMPTIDLSPDSLREVRAAAEDVLNEATQAEPDRDRIRRAANALKGLLAPVALGVRGGSVAGAREWARTTIEQLSMPF</sequence>
<dbReference type="Proteomes" id="UP000197174">
    <property type="component" value="Unassembled WGS sequence"/>
</dbReference>
<protein>
    <submittedName>
        <fullName evidence="1">Uncharacterized protein</fullName>
    </submittedName>
</protein>
<name>A0A246RNS6_9ACTN</name>
<dbReference type="OrthoDB" id="3627159at2"/>